<gene>
    <name evidence="5" type="ORF">GCM10010136_07580</name>
</gene>
<sequence length="122" mass="13826">MERTNKPDTTDCRPLSEALSKIGDKWTILIAIELEDGPKRFSALQRSVEGVSQRMLALTLRRLERDGLVERTVYPTKPPSVEYALSDLGREMTVPVKALGTWVAENLIRIERARLKFDTALD</sequence>
<dbReference type="PROSITE" id="PS51118">
    <property type="entry name" value="HTH_HXLR"/>
    <property type="match status" value="1"/>
</dbReference>
<evidence type="ECO:0000313" key="5">
    <source>
        <dbReference type="EMBL" id="GHC65087.1"/>
    </source>
</evidence>
<dbReference type="EMBL" id="BMZO01000002">
    <property type="protein sequence ID" value="GHC65087.1"/>
    <property type="molecule type" value="Genomic_DNA"/>
</dbReference>
<keyword evidence="2" id="KW-0238">DNA-binding</keyword>
<feature type="domain" description="HTH hxlR-type" evidence="4">
    <location>
        <begin position="12"/>
        <end position="111"/>
    </location>
</feature>
<evidence type="ECO:0000313" key="6">
    <source>
        <dbReference type="Proteomes" id="UP000641137"/>
    </source>
</evidence>
<dbReference type="Gene3D" id="1.10.10.10">
    <property type="entry name" value="Winged helix-like DNA-binding domain superfamily/Winged helix DNA-binding domain"/>
    <property type="match status" value="1"/>
</dbReference>
<protein>
    <submittedName>
        <fullName evidence="5">Transcriptional regulator</fullName>
    </submittedName>
</protein>
<keyword evidence="6" id="KW-1185">Reference proteome</keyword>
<reference evidence="5" key="2">
    <citation type="submission" date="2020-09" db="EMBL/GenBank/DDBJ databases">
        <authorList>
            <person name="Sun Q."/>
            <person name="Kim S."/>
        </authorList>
    </citation>
    <scope>NUCLEOTIDE SEQUENCE</scope>
    <source>
        <strain evidence="5">KCTC 42097</strain>
    </source>
</reference>
<dbReference type="Proteomes" id="UP000641137">
    <property type="component" value="Unassembled WGS sequence"/>
</dbReference>
<comment type="caution">
    <text evidence="5">The sequence shown here is derived from an EMBL/GenBank/DDBJ whole genome shotgun (WGS) entry which is preliminary data.</text>
</comment>
<dbReference type="Pfam" id="PF01638">
    <property type="entry name" value="HxlR"/>
    <property type="match status" value="1"/>
</dbReference>
<dbReference type="PANTHER" id="PTHR33204">
    <property type="entry name" value="TRANSCRIPTIONAL REGULATOR, MARR FAMILY"/>
    <property type="match status" value="1"/>
</dbReference>
<evidence type="ECO:0000259" key="4">
    <source>
        <dbReference type="PROSITE" id="PS51118"/>
    </source>
</evidence>
<keyword evidence="1" id="KW-0805">Transcription regulation</keyword>
<dbReference type="InterPro" id="IPR036390">
    <property type="entry name" value="WH_DNA-bd_sf"/>
</dbReference>
<dbReference type="AlphaFoldDB" id="A0A8J3DF37"/>
<reference evidence="5" key="1">
    <citation type="journal article" date="2014" name="Int. J. Syst. Evol. Microbiol.">
        <title>Complete genome sequence of Corynebacterium casei LMG S-19264T (=DSM 44701T), isolated from a smear-ripened cheese.</title>
        <authorList>
            <consortium name="US DOE Joint Genome Institute (JGI-PGF)"/>
            <person name="Walter F."/>
            <person name="Albersmeier A."/>
            <person name="Kalinowski J."/>
            <person name="Ruckert C."/>
        </authorList>
    </citation>
    <scope>NUCLEOTIDE SEQUENCE</scope>
    <source>
        <strain evidence="5">KCTC 42097</strain>
    </source>
</reference>
<dbReference type="PANTHER" id="PTHR33204:SF39">
    <property type="entry name" value="TRANSCRIPTIONAL REGULATORY PROTEIN"/>
    <property type="match status" value="1"/>
</dbReference>
<dbReference type="InterPro" id="IPR002577">
    <property type="entry name" value="HTH_HxlR"/>
</dbReference>
<proteinExistence type="predicted"/>
<keyword evidence="3" id="KW-0804">Transcription</keyword>
<name>A0A8J3DF37_9HYPH</name>
<organism evidence="5 6">
    <name type="scientific">Limoniibacter endophyticus</name>
    <dbReference type="NCBI Taxonomy" id="1565040"/>
    <lineage>
        <taxon>Bacteria</taxon>
        <taxon>Pseudomonadati</taxon>
        <taxon>Pseudomonadota</taxon>
        <taxon>Alphaproteobacteria</taxon>
        <taxon>Hyphomicrobiales</taxon>
        <taxon>Bartonellaceae</taxon>
        <taxon>Limoniibacter</taxon>
    </lineage>
</organism>
<evidence type="ECO:0000256" key="2">
    <source>
        <dbReference type="ARBA" id="ARBA00023125"/>
    </source>
</evidence>
<evidence type="ECO:0000256" key="1">
    <source>
        <dbReference type="ARBA" id="ARBA00023015"/>
    </source>
</evidence>
<dbReference type="InterPro" id="IPR036388">
    <property type="entry name" value="WH-like_DNA-bd_sf"/>
</dbReference>
<accession>A0A8J3DF37</accession>
<evidence type="ECO:0000256" key="3">
    <source>
        <dbReference type="ARBA" id="ARBA00023163"/>
    </source>
</evidence>
<dbReference type="GO" id="GO:0003677">
    <property type="term" value="F:DNA binding"/>
    <property type="evidence" value="ECO:0007669"/>
    <property type="project" value="UniProtKB-KW"/>
</dbReference>
<dbReference type="SUPFAM" id="SSF46785">
    <property type="entry name" value="Winged helix' DNA-binding domain"/>
    <property type="match status" value="1"/>
</dbReference>